<proteinExistence type="predicted"/>
<dbReference type="AlphaFoldDB" id="A0A4Y8SHI3"/>
<feature type="compositionally biased region" description="Basic and acidic residues" evidence="1">
    <location>
        <begin position="99"/>
        <end position="119"/>
    </location>
</feature>
<feature type="region of interest" description="Disordered" evidence="1">
    <location>
        <begin position="1"/>
        <end position="24"/>
    </location>
</feature>
<dbReference type="EMBL" id="SOZE01000008">
    <property type="protein sequence ID" value="TFF37924.1"/>
    <property type="molecule type" value="Genomic_DNA"/>
</dbReference>
<comment type="caution">
    <text evidence="2">The sequence shown here is derived from an EMBL/GenBank/DDBJ whole genome shotgun (WGS) entry which is preliminary data.</text>
</comment>
<evidence type="ECO:0000313" key="3">
    <source>
        <dbReference type="Proteomes" id="UP000297540"/>
    </source>
</evidence>
<feature type="compositionally biased region" description="Basic and acidic residues" evidence="1">
    <location>
        <begin position="73"/>
        <end position="86"/>
    </location>
</feature>
<evidence type="ECO:0000313" key="2">
    <source>
        <dbReference type="EMBL" id="TFF37924.1"/>
    </source>
</evidence>
<feature type="compositionally biased region" description="Polar residues" evidence="1">
    <location>
        <begin position="122"/>
        <end position="132"/>
    </location>
</feature>
<protein>
    <submittedName>
        <fullName evidence="2">Uncharacterized protein</fullName>
    </submittedName>
</protein>
<evidence type="ECO:0000256" key="1">
    <source>
        <dbReference type="SAM" id="MobiDB-lite"/>
    </source>
</evidence>
<dbReference type="OrthoDB" id="797766at2"/>
<sequence length="138" mass="15820">MKEETNGTATTTFPSEAEMNGMHQNAWLDFQADAQEAKQGVDARYARMVDRFGSYGKMPKGIKEMLKDDYAAHKEKWGENGEEQQKRFGANEPDSTKPQQDKSQPEQEHKSLADEKEAFLSKLQQTREQQTRGMEMEV</sequence>
<dbReference type="Proteomes" id="UP000297540">
    <property type="component" value="Unassembled WGS sequence"/>
</dbReference>
<feature type="region of interest" description="Disordered" evidence="1">
    <location>
        <begin position="73"/>
        <end position="138"/>
    </location>
</feature>
<name>A0A4Y8SHI3_9SPHI</name>
<organism evidence="2 3">
    <name type="scientific">Mucilaginibacter psychrotolerans</name>
    <dbReference type="NCBI Taxonomy" id="1524096"/>
    <lineage>
        <taxon>Bacteria</taxon>
        <taxon>Pseudomonadati</taxon>
        <taxon>Bacteroidota</taxon>
        <taxon>Sphingobacteriia</taxon>
        <taxon>Sphingobacteriales</taxon>
        <taxon>Sphingobacteriaceae</taxon>
        <taxon>Mucilaginibacter</taxon>
    </lineage>
</organism>
<dbReference type="RefSeq" id="WP_133229256.1">
    <property type="nucleotide sequence ID" value="NZ_SOZE01000008.1"/>
</dbReference>
<feature type="compositionally biased region" description="Polar residues" evidence="1">
    <location>
        <begin position="1"/>
        <end position="14"/>
    </location>
</feature>
<gene>
    <name evidence="2" type="ORF">E2R66_10060</name>
</gene>
<reference evidence="2 3" key="1">
    <citation type="journal article" date="2017" name="Int. J. Syst. Evol. Microbiol.">
        <title>Mucilaginibacterpsychrotolerans sp. nov., isolated from peatlands.</title>
        <authorList>
            <person name="Deng Y."/>
            <person name="Shen L."/>
            <person name="Xu B."/>
            <person name="Liu Y."/>
            <person name="Gu Z."/>
            <person name="Liu H."/>
            <person name="Zhou Y."/>
        </authorList>
    </citation>
    <scope>NUCLEOTIDE SEQUENCE [LARGE SCALE GENOMIC DNA]</scope>
    <source>
        <strain evidence="2 3">NH7-4</strain>
    </source>
</reference>
<accession>A0A4Y8SHI3</accession>
<keyword evidence="3" id="KW-1185">Reference proteome</keyword>